<evidence type="ECO:0008006" key="4">
    <source>
        <dbReference type="Google" id="ProtNLM"/>
    </source>
</evidence>
<keyword evidence="3" id="KW-1185">Reference proteome</keyword>
<comment type="caution">
    <text evidence="2">The sequence shown here is derived from an EMBL/GenBank/DDBJ whole genome shotgun (WGS) entry which is preliminary data.</text>
</comment>
<dbReference type="PANTHER" id="PTHR32157:SF0">
    <property type="entry name" value="CANCER_TESTIS ANTIGEN FAMILY 47 MEMBER C1"/>
    <property type="match status" value="1"/>
</dbReference>
<feature type="compositionally biased region" description="Low complexity" evidence="1">
    <location>
        <begin position="10"/>
        <end position="28"/>
    </location>
</feature>
<organism evidence="2 3">
    <name type="scientific">Muntiacus muntjak</name>
    <name type="common">Barking deer</name>
    <name type="synonym">Indian muntjac</name>
    <dbReference type="NCBI Taxonomy" id="9888"/>
    <lineage>
        <taxon>Eukaryota</taxon>
        <taxon>Metazoa</taxon>
        <taxon>Chordata</taxon>
        <taxon>Craniata</taxon>
        <taxon>Vertebrata</taxon>
        <taxon>Euteleostomi</taxon>
        <taxon>Mammalia</taxon>
        <taxon>Eutheria</taxon>
        <taxon>Laurasiatheria</taxon>
        <taxon>Artiodactyla</taxon>
        <taxon>Ruminantia</taxon>
        <taxon>Pecora</taxon>
        <taxon>Cervidae</taxon>
        <taxon>Muntiacinae</taxon>
        <taxon>Muntiacus</taxon>
    </lineage>
</organism>
<dbReference type="InterPro" id="IPR028930">
    <property type="entry name" value="CT47"/>
</dbReference>
<protein>
    <recommendedName>
        <fullName evidence="4">Cancer/testis antigen 47A</fullName>
    </recommendedName>
</protein>
<feature type="compositionally biased region" description="Basic and acidic residues" evidence="1">
    <location>
        <begin position="214"/>
        <end position="246"/>
    </location>
</feature>
<evidence type="ECO:0000313" key="3">
    <source>
        <dbReference type="Proteomes" id="UP000326458"/>
    </source>
</evidence>
<gene>
    <name evidence="2" type="ORF">FD754_019325</name>
</gene>
<feature type="region of interest" description="Disordered" evidence="1">
    <location>
        <begin position="1"/>
        <end position="98"/>
    </location>
</feature>
<feature type="compositionally biased region" description="Low complexity" evidence="1">
    <location>
        <begin position="184"/>
        <end position="198"/>
    </location>
</feature>
<feature type="region of interest" description="Disordered" evidence="1">
    <location>
        <begin position="157"/>
        <end position="246"/>
    </location>
</feature>
<proteinExistence type="predicted"/>
<name>A0A5N3V063_MUNMU</name>
<feature type="compositionally biased region" description="Low complexity" evidence="1">
    <location>
        <begin position="161"/>
        <end position="174"/>
    </location>
</feature>
<feature type="compositionally biased region" description="Acidic residues" evidence="1">
    <location>
        <begin position="66"/>
        <end position="91"/>
    </location>
</feature>
<dbReference type="PANTHER" id="PTHR32157">
    <property type="entry name" value="GENE 6268-RELATED"/>
    <property type="match status" value="1"/>
</dbReference>
<dbReference type="Pfam" id="PF15623">
    <property type="entry name" value="CT47"/>
    <property type="match status" value="1"/>
</dbReference>
<evidence type="ECO:0000256" key="1">
    <source>
        <dbReference type="SAM" id="MobiDB-lite"/>
    </source>
</evidence>
<dbReference type="Proteomes" id="UP000326458">
    <property type="component" value="Unassembled WGS sequence"/>
</dbReference>
<evidence type="ECO:0000313" key="2">
    <source>
        <dbReference type="EMBL" id="KAB0342399.1"/>
    </source>
</evidence>
<accession>A0A5N3V063</accession>
<reference evidence="2 3" key="1">
    <citation type="submission" date="2019-06" db="EMBL/GenBank/DDBJ databases">
        <title>Discovery of a novel chromosome fission-fusion reversal in muntjac.</title>
        <authorList>
            <person name="Mudd A.B."/>
            <person name="Bredeson J.V."/>
            <person name="Baum R."/>
            <person name="Hockemeyer D."/>
            <person name="Rokhsar D.S."/>
        </authorList>
    </citation>
    <scope>NUCLEOTIDE SEQUENCE [LARGE SCALE GENOMIC DNA]</scope>
    <source>
        <strain evidence="2">UTSW_UCB_Mm</strain>
        <tissue evidence="2">Fibroblast cell line</tissue>
    </source>
</reference>
<sequence length="246" mass="26653">MSTTGDGDPAPGRQEGPAGAAGAQAGAREGVDLNSAPRRGDAMPEAEAGEVAGASGGLREEAMEGWSDEEDSDIGPAEEEEEEEDEEEEEEGVGRMVDARHFPMSDFRLTFVDLMHSVLHRFHYNNHILVRSPDRQVPVQRRTQPRLSHHSSAAMAEFPEVQVPSVGPAAGPAEEAQESEESSSWEMAQEPAAPAETTECQDENSKAAAQGTESEGKEKEYNKKQEEPEKDLDPATDKPRKSSLED</sequence>
<dbReference type="EMBL" id="VCEA01000003">
    <property type="protein sequence ID" value="KAB0342399.1"/>
    <property type="molecule type" value="Genomic_DNA"/>
</dbReference>
<dbReference type="AlphaFoldDB" id="A0A5N3V063"/>